<comment type="caution">
    <text evidence="1">The sequence shown here is derived from an EMBL/GenBank/DDBJ whole genome shotgun (WGS) entry which is preliminary data.</text>
</comment>
<accession>A0ABV3JT89</accession>
<dbReference type="Proteomes" id="UP001552594">
    <property type="component" value="Unassembled WGS sequence"/>
</dbReference>
<evidence type="ECO:0000313" key="1">
    <source>
        <dbReference type="EMBL" id="MEV5505692.1"/>
    </source>
</evidence>
<dbReference type="InterPro" id="IPR011989">
    <property type="entry name" value="ARM-like"/>
</dbReference>
<dbReference type="InterPro" id="IPR016024">
    <property type="entry name" value="ARM-type_fold"/>
</dbReference>
<dbReference type="RefSeq" id="WP_109280383.1">
    <property type="nucleotide sequence ID" value="NZ_JBFAUK010000002.1"/>
</dbReference>
<dbReference type="SUPFAM" id="SSF48371">
    <property type="entry name" value="ARM repeat"/>
    <property type="match status" value="1"/>
</dbReference>
<dbReference type="Gene3D" id="1.25.10.10">
    <property type="entry name" value="Leucine-rich Repeat Variant"/>
    <property type="match status" value="1"/>
</dbReference>
<dbReference type="EMBL" id="JBFAUK010000002">
    <property type="protein sequence ID" value="MEV5505692.1"/>
    <property type="molecule type" value="Genomic_DNA"/>
</dbReference>
<keyword evidence="2" id="KW-1185">Reference proteome</keyword>
<gene>
    <name evidence="1" type="ORF">AB0L16_04335</name>
</gene>
<evidence type="ECO:0000313" key="2">
    <source>
        <dbReference type="Proteomes" id="UP001552594"/>
    </source>
</evidence>
<sequence length="171" mass="18720">MPFTQEAAEFLRPLLNTEQDPHALRTVIAAFTSYCSAEEVRAILVHADHTDPGVRHCVASGLASYYRFVTADHPDVVATLLRLAEDPLPETRVTALYAFTRSPIDAPELRGVLAAHLADQHLDARIEAAAALALRDDERGLSALDEIRCGIKNHRSPGAGRLNDINHLLRA</sequence>
<protein>
    <submittedName>
        <fullName evidence="1">HEAT repeat domain-containing protein</fullName>
    </submittedName>
</protein>
<name>A0ABV3JT89_STRON</name>
<proteinExistence type="predicted"/>
<organism evidence="1 2">
    <name type="scientific">Streptomyces orinoci</name>
    <name type="common">Streptoverticillium orinoci</name>
    <dbReference type="NCBI Taxonomy" id="67339"/>
    <lineage>
        <taxon>Bacteria</taxon>
        <taxon>Bacillati</taxon>
        <taxon>Actinomycetota</taxon>
        <taxon>Actinomycetes</taxon>
        <taxon>Kitasatosporales</taxon>
        <taxon>Streptomycetaceae</taxon>
        <taxon>Streptomyces</taxon>
    </lineage>
</organism>
<reference evidence="1 2" key="1">
    <citation type="submission" date="2024-06" db="EMBL/GenBank/DDBJ databases">
        <title>The Natural Products Discovery Center: Release of the First 8490 Sequenced Strains for Exploring Actinobacteria Biosynthetic Diversity.</title>
        <authorList>
            <person name="Kalkreuter E."/>
            <person name="Kautsar S.A."/>
            <person name="Yang D."/>
            <person name="Bader C.D."/>
            <person name="Teijaro C.N."/>
            <person name="Fluegel L."/>
            <person name="Davis C.M."/>
            <person name="Simpson J.R."/>
            <person name="Lauterbach L."/>
            <person name="Steele A.D."/>
            <person name="Gui C."/>
            <person name="Meng S."/>
            <person name="Li G."/>
            <person name="Viehrig K."/>
            <person name="Ye F."/>
            <person name="Su P."/>
            <person name="Kiefer A.F."/>
            <person name="Nichols A."/>
            <person name="Cepeda A.J."/>
            <person name="Yan W."/>
            <person name="Fan B."/>
            <person name="Jiang Y."/>
            <person name="Adhikari A."/>
            <person name="Zheng C.-J."/>
            <person name="Schuster L."/>
            <person name="Cowan T.M."/>
            <person name="Smanski M.J."/>
            <person name="Chevrette M.G."/>
            <person name="De Carvalho L.P.S."/>
            <person name="Shen B."/>
        </authorList>
    </citation>
    <scope>NUCLEOTIDE SEQUENCE [LARGE SCALE GENOMIC DNA]</scope>
    <source>
        <strain evidence="1 2">NPDC052347</strain>
    </source>
</reference>